<evidence type="ECO:0000313" key="1">
    <source>
        <dbReference type="EMBL" id="CAE0809839.1"/>
    </source>
</evidence>
<dbReference type="AlphaFoldDB" id="A0A7S4CY15"/>
<reference evidence="1" key="1">
    <citation type="submission" date="2021-01" db="EMBL/GenBank/DDBJ databases">
        <authorList>
            <person name="Corre E."/>
            <person name="Pelletier E."/>
            <person name="Niang G."/>
            <person name="Scheremetjew M."/>
            <person name="Finn R."/>
            <person name="Kale V."/>
            <person name="Holt S."/>
            <person name="Cochrane G."/>
            <person name="Meng A."/>
            <person name="Brown T."/>
            <person name="Cohen L."/>
        </authorList>
    </citation>
    <scope>NUCLEOTIDE SEQUENCE</scope>
    <source>
        <strain evidence="1">CCMP1594</strain>
    </source>
</reference>
<protein>
    <submittedName>
        <fullName evidence="1">Uncharacterized protein</fullName>
    </submittedName>
</protein>
<gene>
    <name evidence="1" type="ORF">EGYM00163_LOCUS20973</name>
</gene>
<dbReference type="EMBL" id="HBJA01059231">
    <property type="protein sequence ID" value="CAE0809839.1"/>
    <property type="molecule type" value="Transcribed_RNA"/>
</dbReference>
<sequence length="103" mass="11104">MTMMGKDDSGRYSVLFCPFDMFLIHMSAAVGLCCLVQCVKTPAGPRRIGTAMRRMGGGVWHVETLPAVQDIRVLAQGTQEATKQFQQPSGPHEGFSVAAAQSC</sequence>
<name>A0A7S4CY15_9EUGL</name>
<organism evidence="1">
    <name type="scientific">Eutreptiella gymnastica</name>
    <dbReference type="NCBI Taxonomy" id="73025"/>
    <lineage>
        <taxon>Eukaryota</taxon>
        <taxon>Discoba</taxon>
        <taxon>Euglenozoa</taxon>
        <taxon>Euglenida</taxon>
        <taxon>Spirocuta</taxon>
        <taxon>Euglenophyceae</taxon>
        <taxon>Eutreptiales</taxon>
        <taxon>Eutreptiaceae</taxon>
        <taxon>Eutreptiella</taxon>
    </lineage>
</organism>
<proteinExistence type="predicted"/>
<accession>A0A7S4CY15</accession>